<reference evidence="1 2" key="1">
    <citation type="journal article" date="2018" name="PLoS Genet.">
        <title>Population sequencing reveals clonal diversity and ancestral inbreeding in the grapevine cultivar Chardonnay.</title>
        <authorList>
            <person name="Roach M.J."/>
            <person name="Johnson D.L."/>
            <person name="Bohlmann J."/>
            <person name="van Vuuren H.J."/>
            <person name="Jones S.J."/>
            <person name="Pretorius I.S."/>
            <person name="Schmidt S.A."/>
            <person name="Borneman A.R."/>
        </authorList>
    </citation>
    <scope>NUCLEOTIDE SEQUENCE [LARGE SCALE GENOMIC DNA]</scope>
    <source>
        <strain evidence="2">cv. Chardonnay</strain>
        <tissue evidence="1">Leaf</tissue>
    </source>
</reference>
<accession>A0A438GGE2</accession>
<name>A0A438GGE2_VITVI</name>
<organism evidence="1 2">
    <name type="scientific">Vitis vinifera</name>
    <name type="common">Grape</name>
    <dbReference type="NCBI Taxonomy" id="29760"/>
    <lineage>
        <taxon>Eukaryota</taxon>
        <taxon>Viridiplantae</taxon>
        <taxon>Streptophyta</taxon>
        <taxon>Embryophyta</taxon>
        <taxon>Tracheophyta</taxon>
        <taxon>Spermatophyta</taxon>
        <taxon>Magnoliopsida</taxon>
        <taxon>eudicotyledons</taxon>
        <taxon>Gunneridae</taxon>
        <taxon>Pentapetalae</taxon>
        <taxon>rosids</taxon>
        <taxon>Vitales</taxon>
        <taxon>Vitaceae</taxon>
        <taxon>Viteae</taxon>
        <taxon>Vitis</taxon>
    </lineage>
</organism>
<gene>
    <name evidence="1" type="ORF">CK203_062691</name>
</gene>
<comment type="caution">
    <text evidence="1">The sequence shown here is derived from an EMBL/GenBank/DDBJ whole genome shotgun (WGS) entry which is preliminary data.</text>
</comment>
<evidence type="ECO:0000313" key="2">
    <source>
        <dbReference type="Proteomes" id="UP000288805"/>
    </source>
</evidence>
<protein>
    <submittedName>
        <fullName evidence="1">Uncharacterized protein</fullName>
    </submittedName>
</protein>
<sequence length="156" mass="17903">MRPGDVEDMEWIHDCYVSELQELCVDACRVYGQSSKFGQETDGRVVDLMLGIWDAVSDDDLSSMPITRAGHGPYASLRCHRNTILLQANELWMVFKKKKQMGLDGPYASLRCHRNTILLQANEVWMVFKKKKQMGLDACELSLKCICRECGRHFKI</sequence>
<proteinExistence type="predicted"/>
<evidence type="ECO:0000313" key="1">
    <source>
        <dbReference type="EMBL" id="RVW71268.1"/>
    </source>
</evidence>
<dbReference type="EMBL" id="QGNW01000442">
    <property type="protein sequence ID" value="RVW71268.1"/>
    <property type="molecule type" value="Genomic_DNA"/>
</dbReference>
<dbReference type="AlphaFoldDB" id="A0A438GGE2"/>
<dbReference type="Proteomes" id="UP000288805">
    <property type="component" value="Unassembled WGS sequence"/>
</dbReference>